<dbReference type="Proteomes" id="UP000241587">
    <property type="component" value="Unassembled WGS sequence"/>
</dbReference>
<proteinExistence type="predicted"/>
<comment type="caution">
    <text evidence="1">The sequence shown here is derived from an EMBL/GenBank/DDBJ whole genome shotgun (WGS) entry which is preliminary data.</text>
</comment>
<name>A0A2T4H5Q6_FUSCU</name>
<dbReference type="EMBL" id="PVEM01000002">
    <property type="protein sequence ID" value="PTD11097.1"/>
    <property type="molecule type" value="Genomic_DNA"/>
</dbReference>
<keyword evidence="2" id="KW-1185">Reference proteome</keyword>
<gene>
    <name evidence="1" type="ORF">FCULG_00011575</name>
</gene>
<organism evidence="1 2">
    <name type="scientific">Fusarium culmorum</name>
    <dbReference type="NCBI Taxonomy" id="5516"/>
    <lineage>
        <taxon>Eukaryota</taxon>
        <taxon>Fungi</taxon>
        <taxon>Dikarya</taxon>
        <taxon>Ascomycota</taxon>
        <taxon>Pezizomycotina</taxon>
        <taxon>Sordariomycetes</taxon>
        <taxon>Hypocreomycetidae</taxon>
        <taxon>Hypocreales</taxon>
        <taxon>Nectriaceae</taxon>
        <taxon>Fusarium</taxon>
    </lineage>
</organism>
<evidence type="ECO:0000313" key="1">
    <source>
        <dbReference type="EMBL" id="PTD11097.1"/>
    </source>
</evidence>
<accession>A0A2T4H5Q6</accession>
<reference evidence="1 2" key="1">
    <citation type="submission" date="2018-02" db="EMBL/GenBank/DDBJ databases">
        <title>Fusarium culmorum secondary metabolites in fungal-bacterial-plant interactions.</title>
        <authorList>
            <person name="Schmidt R."/>
        </authorList>
    </citation>
    <scope>NUCLEOTIDE SEQUENCE [LARGE SCALE GENOMIC DNA]</scope>
    <source>
        <strain evidence="1 2">PV</strain>
    </source>
</reference>
<sequence>MAFRSLSQKILATSFVAAVTAGGVYSFTVSRRVSLVDKNLITRSEDIPESFISSKSAGEILNAKKHVYHSDWRFITLDIPPTAEMSLIKFFGLDLVRFSKEAPVPRRNLWSLQDIPEKNILPINSVLFGVFQVLDSHVSDLENTKNSTKKTESYVDFGFGSDSTGFAGVHRFTVVRQQADSNSKEQQVQIHFQHMTCNPIVNKPLSPQWMLGFHEMYADYLFRDGVAEIKRWMGQ</sequence>
<dbReference type="OrthoDB" id="3354680at2759"/>
<protein>
    <submittedName>
        <fullName evidence="1">Uncharacterized protein</fullName>
    </submittedName>
</protein>
<evidence type="ECO:0000313" key="2">
    <source>
        <dbReference type="Proteomes" id="UP000241587"/>
    </source>
</evidence>
<dbReference type="OMA" id="HYESMTC"/>
<dbReference type="AlphaFoldDB" id="A0A2T4H5Q6"/>